<sequence length="691" mass="79166">MPIIFNGIPRYDQNSNVVNSSGGCLIKDGNYFYLFGEYRLENSVQFAGFTRYRSEDLEHWTYMGLAVKKQKDGLLGPHRIGERPKVVRTVNGQYVMMMHTDDERTFDPCVGYAIADGLDEPFVFKGPLLFNGEPIKMWHIGSFTDDDGTNYLLTHEGDIYRLSADGHFAEEKIISNIAPGTEAPAMFKENGHYFLLVSQKTSWERNDNYYYCADSLIGPWEYRGPFCPSGTLTHNSQSSFVFKLHSNKGDFPMYIGDRRSYPFLDCTTSIWLPIKVTGTKLNISEFWSSWNWFNEEEVKLKKEKLAWLGKMKNDSMTVKFEGTDIRVFGRTDSHSGYALLTLFDSDNTVVHEVTIDFYSQVTNDGLRYVSPKLSVGEYRLQIKVLGKHGEWYDKSHRLYGSTDDDINVTGYYVNDNKKHNGQVKISYNSVGFPFAISEMGQSWNQQSVAKSNGVPYYYWLQSDAGVGQITLSNRQVQLRVGQGILVESNVSFTWHAESSVWQTSYLIFSGAKVREMLSLAKDQRVLYIPVLSAELFAYIRKYNIKFRRNYTSNLEASKLVEKFVSMLKPYTNSKLEVNKQKIAKSVLDIIYNKFDSPLTNTSLAGMTNYSVQYVLQTFSDVYNTTPRRALAMYIIAETKLLLIRYPTMALRQVAQRCGFSSEAYMIRIFKSTEGLTPGQFRLLATRLLLDK</sequence>
<dbReference type="GO" id="GO:0003700">
    <property type="term" value="F:DNA-binding transcription factor activity"/>
    <property type="evidence" value="ECO:0007669"/>
    <property type="project" value="InterPro"/>
</dbReference>
<dbReference type="InterPro" id="IPR037923">
    <property type="entry name" value="HTH-like"/>
</dbReference>
<proteinExistence type="inferred from homology"/>
<dbReference type="Gene3D" id="2.60.120.260">
    <property type="entry name" value="Galactose-binding domain-like"/>
    <property type="match status" value="1"/>
</dbReference>
<dbReference type="Pfam" id="PF12833">
    <property type="entry name" value="HTH_18"/>
    <property type="match status" value="1"/>
</dbReference>
<keyword evidence="9" id="KW-1185">Reference proteome</keyword>
<dbReference type="Gene3D" id="2.115.10.20">
    <property type="entry name" value="Glycosyl hydrolase domain, family 43"/>
    <property type="match status" value="1"/>
</dbReference>
<evidence type="ECO:0000256" key="6">
    <source>
        <dbReference type="ARBA" id="ARBA00023295"/>
    </source>
</evidence>
<comment type="caution">
    <text evidence="8">The sequence shown here is derived from an EMBL/GenBank/DDBJ whole genome shotgun (WGS) entry which is preliminary data.</text>
</comment>
<dbReference type="Proteomes" id="UP000032279">
    <property type="component" value="Unassembled WGS sequence"/>
</dbReference>
<name>A0A0D0YYS0_9LACO</name>
<dbReference type="InterPro" id="IPR003313">
    <property type="entry name" value="AraC-bd"/>
</dbReference>
<dbReference type="AlphaFoldDB" id="A0A0D0YYS0"/>
<protein>
    <recommendedName>
        <fullName evidence="7">HTH araC/xylS-type domain-containing protein</fullName>
    </recommendedName>
</protein>
<dbReference type="OrthoDB" id="273314at2"/>
<dbReference type="GO" id="GO:0043565">
    <property type="term" value="F:sequence-specific DNA binding"/>
    <property type="evidence" value="ECO:0007669"/>
    <property type="project" value="InterPro"/>
</dbReference>
<keyword evidence="6" id="KW-0326">Glycosidase</keyword>
<dbReference type="GO" id="GO:0005975">
    <property type="term" value="P:carbohydrate metabolic process"/>
    <property type="evidence" value="ECO:0007669"/>
    <property type="project" value="InterPro"/>
</dbReference>
<dbReference type="Gene3D" id="1.10.10.60">
    <property type="entry name" value="Homeodomain-like"/>
    <property type="match status" value="1"/>
</dbReference>
<dbReference type="InterPro" id="IPR006710">
    <property type="entry name" value="Glyco_hydro_43"/>
</dbReference>
<evidence type="ECO:0000259" key="7">
    <source>
        <dbReference type="PROSITE" id="PS01124"/>
    </source>
</evidence>
<dbReference type="GO" id="GO:0004553">
    <property type="term" value="F:hydrolase activity, hydrolyzing O-glycosyl compounds"/>
    <property type="evidence" value="ECO:0007669"/>
    <property type="project" value="InterPro"/>
</dbReference>
<dbReference type="STRING" id="1335616.WDC_0114"/>
<dbReference type="InterPro" id="IPR023296">
    <property type="entry name" value="Glyco_hydro_beta-prop_sf"/>
</dbReference>
<dbReference type="SUPFAM" id="SSF75005">
    <property type="entry name" value="Arabinanase/levansucrase/invertase"/>
    <property type="match status" value="1"/>
</dbReference>
<keyword evidence="5" id="KW-0804">Transcription</keyword>
<feature type="domain" description="HTH araC/xylS-type" evidence="7">
    <location>
        <begin position="584"/>
        <end position="683"/>
    </location>
</feature>
<keyword evidence="2" id="KW-0378">Hydrolase</keyword>
<organism evidence="8 9">
    <name type="scientific">Paucilactobacillus wasatchensis</name>
    <dbReference type="NCBI Taxonomy" id="1335616"/>
    <lineage>
        <taxon>Bacteria</taxon>
        <taxon>Bacillati</taxon>
        <taxon>Bacillota</taxon>
        <taxon>Bacilli</taxon>
        <taxon>Lactobacillales</taxon>
        <taxon>Lactobacillaceae</taxon>
        <taxon>Paucilactobacillus</taxon>
    </lineage>
</organism>
<evidence type="ECO:0000256" key="1">
    <source>
        <dbReference type="ARBA" id="ARBA00009865"/>
    </source>
</evidence>
<keyword evidence="3" id="KW-0805">Transcription regulation</keyword>
<dbReference type="Pfam" id="PF04616">
    <property type="entry name" value="Glyco_hydro_43"/>
    <property type="match status" value="1"/>
</dbReference>
<dbReference type="PANTHER" id="PTHR22925">
    <property type="entry name" value="GLYCOSYL HYDROLASE 43 FAMILY MEMBER"/>
    <property type="match status" value="1"/>
</dbReference>
<keyword evidence="4" id="KW-0238">DNA-binding</keyword>
<dbReference type="SUPFAM" id="SSF51215">
    <property type="entry name" value="Regulatory protein AraC"/>
    <property type="match status" value="1"/>
</dbReference>
<dbReference type="PROSITE" id="PS01124">
    <property type="entry name" value="HTH_ARAC_FAMILY_2"/>
    <property type="match status" value="1"/>
</dbReference>
<gene>
    <name evidence="8" type="ORF">WDC_0114</name>
</gene>
<dbReference type="PATRIC" id="fig|1335616.4.peg.113"/>
<dbReference type="EMBL" id="AWTT01000001">
    <property type="protein sequence ID" value="KIS04374.1"/>
    <property type="molecule type" value="Genomic_DNA"/>
</dbReference>
<evidence type="ECO:0000256" key="4">
    <source>
        <dbReference type="ARBA" id="ARBA00023125"/>
    </source>
</evidence>
<comment type="similarity">
    <text evidence="1">Belongs to the glycosyl hydrolase 43 family.</text>
</comment>
<dbReference type="SMART" id="SM00342">
    <property type="entry name" value="HTH_ARAC"/>
    <property type="match status" value="1"/>
</dbReference>
<evidence type="ECO:0000313" key="9">
    <source>
        <dbReference type="Proteomes" id="UP000032279"/>
    </source>
</evidence>
<dbReference type="Pfam" id="PF02311">
    <property type="entry name" value="AraC_binding"/>
    <property type="match status" value="1"/>
</dbReference>
<accession>A0A0D0YYS0</accession>
<dbReference type="InterPro" id="IPR018060">
    <property type="entry name" value="HTH_AraC"/>
</dbReference>
<evidence type="ECO:0000313" key="8">
    <source>
        <dbReference type="EMBL" id="KIS04374.1"/>
    </source>
</evidence>
<dbReference type="PANTHER" id="PTHR22925:SF3">
    <property type="entry name" value="GLYCOSYL HYDROLASE FAMILY PROTEIN 43"/>
    <property type="match status" value="1"/>
</dbReference>
<dbReference type="CDD" id="cd18821">
    <property type="entry name" value="GH43_Pc3Gal43A-like"/>
    <property type="match status" value="1"/>
</dbReference>
<dbReference type="SUPFAM" id="SSF46689">
    <property type="entry name" value="Homeodomain-like"/>
    <property type="match status" value="1"/>
</dbReference>
<evidence type="ECO:0000256" key="2">
    <source>
        <dbReference type="ARBA" id="ARBA00022801"/>
    </source>
</evidence>
<dbReference type="InterPro" id="IPR009057">
    <property type="entry name" value="Homeodomain-like_sf"/>
</dbReference>
<reference evidence="8 9" key="1">
    <citation type="submission" date="2013-08" db="EMBL/GenBank/DDBJ databases">
        <title>Lactobacillus wasatchii sp. WDC04, a late gas producing bacteria isolated from aged chedder cheese.</title>
        <authorList>
            <person name="Oberg C.J."/>
            <person name="Culumber M."/>
            <person name="McMahon D.J."/>
            <person name="Broadbent J.R."/>
            <person name="Oberg T.S."/>
            <person name="Ortaki F."/>
        </authorList>
    </citation>
    <scope>NUCLEOTIDE SEQUENCE [LARGE SCALE GENOMIC DNA]</scope>
    <source>
        <strain evidence="8 9">WDC04</strain>
    </source>
</reference>
<evidence type="ECO:0000256" key="5">
    <source>
        <dbReference type="ARBA" id="ARBA00023163"/>
    </source>
</evidence>
<dbReference type="RefSeq" id="WP_044009848.1">
    <property type="nucleotide sequence ID" value="NZ_AWTT01000001.1"/>
</dbReference>
<evidence type="ECO:0000256" key="3">
    <source>
        <dbReference type="ARBA" id="ARBA00023015"/>
    </source>
</evidence>